<dbReference type="Gene3D" id="1.20.1260.20">
    <property type="entry name" value="PPE superfamily"/>
    <property type="match status" value="1"/>
</dbReference>
<feature type="compositionally biased region" description="Gly residues" evidence="1">
    <location>
        <begin position="348"/>
        <end position="429"/>
    </location>
</feature>
<keyword evidence="3" id="KW-1185">Reference proteome</keyword>
<dbReference type="SUPFAM" id="SSF140459">
    <property type="entry name" value="PE/PPE dimer-like"/>
    <property type="match status" value="1"/>
</dbReference>
<proteinExistence type="predicted"/>
<accession>A0ABP3MLY6</accession>
<reference evidence="3" key="1">
    <citation type="journal article" date="2019" name="Int. J. Syst. Evol. Microbiol.">
        <title>The Global Catalogue of Microorganisms (GCM) 10K type strain sequencing project: providing services to taxonomists for standard genome sequencing and annotation.</title>
        <authorList>
            <consortium name="The Broad Institute Genomics Platform"/>
            <consortium name="The Broad Institute Genome Sequencing Center for Infectious Disease"/>
            <person name="Wu L."/>
            <person name="Ma J."/>
        </authorList>
    </citation>
    <scope>NUCLEOTIDE SEQUENCE [LARGE SCALE GENOMIC DNA]</scope>
    <source>
        <strain evidence="3">JCM 10303</strain>
    </source>
</reference>
<name>A0ABP3MLY6_SACER</name>
<organism evidence="2 3">
    <name type="scientific">Saccharopolyspora erythraea</name>
    <name type="common">Streptomyces erythraeus</name>
    <dbReference type="NCBI Taxonomy" id="1836"/>
    <lineage>
        <taxon>Bacteria</taxon>
        <taxon>Bacillati</taxon>
        <taxon>Actinomycetota</taxon>
        <taxon>Actinomycetes</taxon>
        <taxon>Pseudonocardiales</taxon>
        <taxon>Pseudonocardiaceae</taxon>
        <taxon>Saccharopolyspora</taxon>
    </lineage>
</organism>
<dbReference type="Proteomes" id="UP001500729">
    <property type="component" value="Unassembled WGS sequence"/>
</dbReference>
<feature type="compositionally biased region" description="Low complexity" evidence="1">
    <location>
        <begin position="336"/>
        <end position="347"/>
    </location>
</feature>
<evidence type="ECO:0000313" key="3">
    <source>
        <dbReference type="Proteomes" id="UP001500729"/>
    </source>
</evidence>
<dbReference type="EMBL" id="BAAAGS010000012">
    <property type="protein sequence ID" value="GAA0523071.1"/>
    <property type="molecule type" value="Genomic_DNA"/>
</dbReference>
<dbReference type="RefSeq" id="WP_009943263.1">
    <property type="nucleotide sequence ID" value="NZ_BAAAGS010000012.1"/>
</dbReference>
<evidence type="ECO:0000313" key="2">
    <source>
        <dbReference type="EMBL" id="GAA0523071.1"/>
    </source>
</evidence>
<feature type="region of interest" description="Disordered" evidence="1">
    <location>
        <begin position="223"/>
        <end position="464"/>
    </location>
</feature>
<protein>
    <recommendedName>
        <fullName evidence="4">PPE family protein</fullName>
    </recommendedName>
</protein>
<evidence type="ECO:0000256" key="1">
    <source>
        <dbReference type="SAM" id="MobiDB-lite"/>
    </source>
</evidence>
<comment type="caution">
    <text evidence="2">The sequence shown here is derived from an EMBL/GenBank/DDBJ whole genome shotgun (WGS) entry which is preliminary data.</text>
</comment>
<gene>
    <name evidence="2" type="ORF">GCM10009533_22860</name>
</gene>
<evidence type="ECO:0008006" key="4">
    <source>
        <dbReference type="Google" id="ProtNLM"/>
    </source>
</evidence>
<feature type="compositionally biased region" description="Pro residues" evidence="1">
    <location>
        <begin position="321"/>
        <end position="333"/>
    </location>
</feature>
<dbReference type="InterPro" id="IPR038332">
    <property type="entry name" value="PPE_sf"/>
</dbReference>
<feature type="compositionally biased region" description="Pro residues" evidence="1">
    <location>
        <begin position="237"/>
        <end position="256"/>
    </location>
</feature>
<feature type="compositionally biased region" description="Gly residues" evidence="1">
    <location>
        <begin position="283"/>
        <end position="298"/>
    </location>
</feature>
<sequence length="464" mass="45457">MDNPFKAVADGAYDMYQSFTGGNTRAQQADIVAQKAALAAAEKGRADLAAKQRGLEVAGTDPASIQQHDNWKEWDHQRLATQLKESLKPDDIQASGRAWAKLGEEIAEVFADLDKQARDAAGDGMRGQAADAGLNAAQPLQQWGQSFGDSVRMTGLKVQEAGLAAEQTKASIQPPNEGGTARSLLAGGMGGMTGGGFAMMDAAMQMKERSEDEKRARAIAENVYSPGYTAVDGSTPSLPPPVDPLNPPPPPPPPPGRSNIPAGQDPSVSGQTPGRAFNPSGTTPGGSNPGGIGSGGGAPNLPSVDSPAGSGSQWADQPRTPAFPPNGPVPGGPGVPGSQPPGAFVTGPGPGGGPTAGGGAGAGRGGMGSGVGARAGGGPGVGAGGRAGAGGLGAGAGAAGGVGAKGAGGAGGRGAGGAMGGGAGAGRGGETGDDLEHERPSWLIEDQDVWTDGMPRTAPPVFGE</sequence>